<dbReference type="PANTHER" id="PTHR26450:SF156">
    <property type="entry name" value="OLFACTORY RECEPTOR 52R1"/>
    <property type="match status" value="1"/>
</dbReference>
<feature type="transmembrane region" description="Helical" evidence="10">
    <location>
        <begin position="60"/>
        <end position="78"/>
    </location>
</feature>
<keyword evidence="7 10" id="KW-0472">Membrane</keyword>
<dbReference type="InterPro" id="IPR017452">
    <property type="entry name" value="GPCR_Rhodpsn_7TM"/>
</dbReference>
<proteinExistence type="inferred from homology"/>
<evidence type="ECO:0000256" key="6">
    <source>
        <dbReference type="ARBA" id="ARBA00022989"/>
    </source>
</evidence>
<dbReference type="AlphaFoldDB" id="A0A7K7ZS44"/>
<feature type="transmembrane region" description="Helical" evidence="10">
    <location>
        <begin position="98"/>
        <end position="120"/>
    </location>
</feature>
<name>A0A7K7ZS44_9PASE</name>
<dbReference type="Pfam" id="PF13853">
    <property type="entry name" value="7tm_4"/>
    <property type="match status" value="1"/>
</dbReference>
<dbReference type="PRINTS" id="PR00245">
    <property type="entry name" value="OLFACTORYR"/>
</dbReference>
<evidence type="ECO:0000313" key="13">
    <source>
        <dbReference type="Proteomes" id="UP000538725"/>
    </source>
</evidence>
<dbReference type="GO" id="GO:0004930">
    <property type="term" value="F:G protein-coupled receptor activity"/>
    <property type="evidence" value="ECO:0007669"/>
    <property type="project" value="UniProtKB-KW"/>
</dbReference>
<reference evidence="12 13" key="1">
    <citation type="submission" date="2019-09" db="EMBL/GenBank/DDBJ databases">
        <title>Bird 10,000 Genomes (B10K) Project - Family phase.</title>
        <authorList>
            <person name="Zhang G."/>
        </authorList>
    </citation>
    <scope>NUCLEOTIDE SEQUENCE [LARGE SCALE GENOMIC DNA]</scope>
    <source>
        <strain evidence="12">B10K-DU-029-37</strain>
        <tissue evidence="12">Liver</tissue>
    </source>
</reference>
<dbReference type="GO" id="GO:0004984">
    <property type="term" value="F:olfactory receptor activity"/>
    <property type="evidence" value="ECO:0007669"/>
    <property type="project" value="InterPro"/>
</dbReference>
<evidence type="ECO:0000256" key="1">
    <source>
        <dbReference type="ARBA" id="ARBA00002936"/>
    </source>
</evidence>
<evidence type="ECO:0000256" key="4">
    <source>
        <dbReference type="ARBA" id="ARBA00022692"/>
    </source>
</evidence>
<dbReference type="EMBL" id="VZTG01006299">
    <property type="protein sequence ID" value="NXA92947.1"/>
    <property type="molecule type" value="Genomic_DNA"/>
</dbReference>
<accession>A0A7K7ZS44</accession>
<keyword evidence="10" id="KW-1003">Cell membrane</keyword>
<dbReference type="InterPro" id="IPR000276">
    <property type="entry name" value="GPCR_Rhodpsn"/>
</dbReference>
<comment type="subcellular location">
    <subcellularLocation>
        <location evidence="10">Cell membrane</location>
        <topology evidence="10">Multi-pass membrane protein</topology>
    </subcellularLocation>
    <subcellularLocation>
        <location evidence="2">Membrane</location>
        <topology evidence="2">Multi-pass membrane protein</topology>
    </subcellularLocation>
</comment>
<keyword evidence="6 10" id="KW-1133">Transmembrane helix</keyword>
<dbReference type="InterPro" id="IPR000725">
    <property type="entry name" value="Olfact_rcpt"/>
</dbReference>
<evidence type="ECO:0000256" key="10">
    <source>
        <dbReference type="RuleBase" id="RU363047"/>
    </source>
</evidence>
<dbReference type="FunFam" id="1.20.1070.10:FF:000006">
    <property type="entry name" value="Olfactory receptor"/>
    <property type="match status" value="1"/>
</dbReference>
<keyword evidence="13" id="KW-1185">Reference proteome</keyword>
<dbReference type="GO" id="GO:0005886">
    <property type="term" value="C:plasma membrane"/>
    <property type="evidence" value="ECO:0007669"/>
    <property type="project" value="UniProtKB-SubCell"/>
</dbReference>
<sequence length="306" mass="33948">LNSTAFSHPPYFLLTGIPGLEEEQFWIAFPFCIMYGITLLGNVTLLLIIKTEPSLHEPMFLFVALLAFTDLVLSTSALPKMLSIFWLGSGEIGFSSCLAQMFFIHSFSSVESGVLAAMALDRFVAICCPLRHSSILSVPVVVALVSLVLLRGVVLVSPTCFLLHQRHFCQRHIIAHSYCEYMALVNVACGDSRLDVIYGFFVAFLVTGTDLVLISASYARILRVVTRLPSREAQLKAFSTCTSHICVILAFYTPLLFAAVGHCFKHSIPPHVHIIVANLYLLLPPTLNPIVYGMRTKKLWDRVVIL</sequence>
<keyword evidence="9" id="KW-0297">G-protein coupled receptor</keyword>
<evidence type="ECO:0000259" key="11">
    <source>
        <dbReference type="PROSITE" id="PS50262"/>
    </source>
</evidence>
<feature type="transmembrane region" description="Helical" evidence="10">
    <location>
        <begin position="132"/>
        <end position="154"/>
    </location>
</feature>
<feature type="non-terminal residue" evidence="12">
    <location>
        <position position="306"/>
    </location>
</feature>
<dbReference type="Proteomes" id="UP000538725">
    <property type="component" value="Unassembled WGS sequence"/>
</dbReference>
<evidence type="ECO:0000256" key="9">
    <source>
        <dbReference type="RuleBase" id="RU000688"/>
    </source>
</evidence>
<keyword evidence="5 10" id="KW-0552">Olfaction</keyword>
<dbReference type="Gene3D" id="1.20.1070.10">
    <property type="entry name" value="Rhodopsin 7-helix transmembrane proteins"/>
    <property type="match status" value="1"/>
</dbReference>
<evidence type="ECO:0000256" key="2">
    <source>
        <dbReference type="ARBA" id="ARBA00004141"/>
    </source>
</evidence>
<evidence type="ECO:0000256" key="5">
    <source>
        <dbReference type="ARBA" id="ARBA00022725"/>
    </source>
</evidence>
<keyword evidence="4 9" id="KW-0812">Transmembrane</keyword>
<keyword evidence="3 10" id="KW-0716">Sensory transduction</keyword>
<dbReference type="SUPFAM" id="SSF81321">
    <property type="entry name" value="Family A G protein-coupled receptor-like"/>
    <property type="match status" value="1"/>
</dbReference>
<evidence type="ECO:0000313" key="12">
    <source>
        <dbReference type="EMBL" id="NXA92947.1"/>
    </source>
</evidence>
<keyword evidence="8 9" id="KW-0807">Transducer</keyword>
<organism evidence="12 13">
    <name type="scientific">Melanocharis versteri</name>
    <name type="common">Fan-tailed berrypecker</name>
    <dbReference type="NCBI Taxonomy" id="254552"/>
    <lineage>
        <taxon>Eukaryota</taxon>
        <taxon>Metazoa</taxon>
        <taxon>Chordata</taxon>
        <taxon>Craniata</taxon>
        <taxon>Vertebrata</taxon>
        <taxon>Euteleostomi</taxon>
        <taxon>Archelosauria</taxon>
        <taxon>Archosauria</taxon>
        <taxon>Dinosauria</taxon>
        <taxon>Saurischia</taxon>
        <taxon>Theropoda</taxon>
        <taxon>Coelurosauria</taxon>
        <taxon>Aves</taxon>
        <taxon>Neognathae</taxon>
        <taxon>Neoaves</taxon>
        <taxon>Telluraves</taxon>
        <taxon>Australaves</taxon>
        <taxon>Passeriformes</taxon>
        <taxon>Passeroidea</taxon>
        <taxon>Melanocharitidae</taxon>
        <taxon>Melanocharis</taxon>
    </lineage>
</organism>
<feature type="transmembrane region" description="Helical" evidence="10">
    <location>
        <begin position="272"/>
        <end position="292"/>
    </location>
</feature>
<dbReference type="PANTHER" id="PTHR26450">
    <property type="entry name" value="OLFACTORY RECEPTOR 56B1-RELATED"/>
    <property type="match status" value="1"/>
</dbReference>
<dbReference type="PRINTS" id="PR00237">
    <property type="entry name" value="GPCRRHODOPSN"/>
</dbReference>
<feature type="domain" description="G-protein coupled receptors family 1 profile" evidence="11">
    <location>
        <begin position="41"/>
        <end position="292"/>
    </location>
</feature>
<dbReference type="PROSITE" id="PS00237">
    <property type="entry name" value="G_PROTEIN_RECEP_F1_1"/>
    <property type="match status" value="1"/>
</dbReference>
<dbReference type="PROSITE" id="PS50262">
    <property type="entry name" value="G_PROTEIN_RECEP_F1_2"/>
    <property type="match status" value="1"/>
</dbReference>
<evidence type="ECO:0000256" key="3">
    <source>
        <dbReference type="ARBA" id="ARBA00022606"/>
    </source>
</evidence>
<dbReference type="InterPro" id="IPR050402">
    <property type="entry name" value="OR51/52/56-like"/>
</dbReference>
<comment type="function">
    <text evidence="1">Odorant receptor.</text>
</comment>
<keyword evidence="9" id="KW-0675">Receptor</keyword>
<comment type="caution">
    <text evidence="12">The sequence shown here is derived from an EMBL/GenBank/DDBJ whole genome shotgun (WGS) entry which is preliminary data.</text>
</comment>
<gene>
    <name evidence="12" type="primary">Or52r1</name>
    <name evidence="12" type="ORF">MELVER_R10997</name>
</gene>
<evidence type="ECO:0000256" key="8">
    <source>
        <dbReference type="ARBA" id="ARBA00023224"/>
    </source>
</evidence>
<feature type="transmembrane region" description="Helical" evidence="10">
    <location>
        <begin position="237"/>
        <end position="260"/>
    </location>
</feature>
<comment type="similarity">
    <text evidence="9">Belongs to the G-protein coupled receptor 1 family.</text>
</comment>
<feature type="transmembrane region" description="Helical" evidence="10">
    <location>
        <begin position="196"/>
        <end position="216"/>
    </location>
</feature>
<protein>
    <recommendedName>
        <fullName evidence="10">Olfactory receptor</fullName>
    </recommendedName>
</protein>
<feature type="transmembrane region" description="Helical" evidence="10">
    <location>
        <begin position="25"/>
        <end position="48"/>
    </location>
</feature>
<evidence type="ECO:0000256" key="7">
    <source>
        <dbReference type="ARBA" id="ARBA00023136"/>
    </source>
</evidence>
<feature type="non-terminal residue" evidence="12">
    <location>
        <position position="1"/>
    </location>
</feature>